<organism evidence="1">
    <name type="scientific">bioreactor metagenome</name>
    <dbReference type="NCBI Taxonomy" id="1076179"/>
    <lineage>
        <taxon>unclassified sequences</taxon>
        <taxon>metagenomes</taxon>
        <taxon>ecological metagenomes</taxon>
    </lineage>
</organism>
<proteinExistence type="predicted"/>
<protein>
    <submittedName>
        <fullName evidence="1">Uncharacterized protein</fullName>
    </submittedName>
</protein>
<name>A0A645FIH0_9ZZZZ</name>
<sequence length="160" mass="18695">MLKLFFAQFDKICIFGVTGSIYIQRNMIFLTHLCYRTNILYRHRLTTRRIVGNGHNDQPDVFRPIVQNNLFHFFNIHIALEWDSLCGIFCFLNDTINSTRAAKFYMSSCCIKEHIGDGNFAWTKHGAKKNFFTCASLMNWLNKTIIENIFACFNKFVITG</sequence>
<reference evidence="1" key="1">
    <citation type="submission" date="2019-08" db="EMBL/GenBank/DDBJ databases">
        <authorList>
            <person name="Kucharzyk K."/>
            <person name="Murdoch R.W."/>
            <person name="Higgins S."/>
            <person name="Loffler F."/>
        </authorList>
    </citation>
    <scope>NUCLEOTIDE SEQUENCE</scope>
</reference>
<evidence type="ECO:0000313" key="1">
    <source>
        <dbReference type="EMBL" id="MPN14198.1"/>
    </source>
</evidence>
<comment type="caution">
    <text evidence="1">The sequence shown here is derived from an EMBL/GenBank/DDBJ whole genome shotgun (WGS) entry which is preliminary data.</text>
</comment>
<accession>A0A645FIH0</accession>
<dbReference type="AlphaFoldDB" id="A0A645FIH0"/>
<gene>
    <name evidence="1" type="ORF">SDC9_161524</name>
</gene>
<dbReference type="EMBL" id="VSSQ01060796">
    <property type="protein sequence ID" value="MPN14198.1"/>
    <property type="molecule type" value="Genomic_DNA"/>
</dbReference>